<accession>A0A2A9P8E6</accession>
<reference evidence="1 2" key="1">
    <citation type="journal article" date="2015" name="BMC Genomics">
        <title>Gene expression during zombie ant biting behavior reflects the complexity underlying fungal parasitic behavioral manipulation.</title>
        <authorList>
            <person name="de Bekker C."/>
            <person name="Ohm R.A."/>
            <person name="Loreto R.G."/>
            <person name="Sebastian A."/>
            <person name="Albert I."/>
            <person name="Merrow M."/>
            <person name="Brachmann A."/>
            <person name="Hughes D.P."/>
        </authorList>
    </citation>
    <scope>NUCLEOTIDE SEQUENCE [LARGE SCALE GENOMIC DNA]</scope>
    <source>
        <strain evidence="1 2">SC16a</strain>
    </source>
</reference>
<dbReference type="EMBL" id="LAZP02000367">
    <property type="protein sequence ID" value="PFH57775.1"/>
    <property type="molecule type" value="Genomic_DNA"/>
</dbReference>
<reference evidence="1 2" key="2">
    <citation type="journal article" date="2017" name="Sci. Rep.">
        <title>Ant-infecting Ophiocordyceps genomes reveal a high diversity of potential behavioral manipulation genes and a possible major role for enterotoxins.</title>
        <authorList>
            <person name="de Bekker C."/>
            <person name="Ohm R.A."/>
            <person name="Evans H.C."/>
            <person name="Brachmann A."/>
            <person name="Hughes D.P."/>
        </authorList>
    </citation>
    <scope>NUCLEOTIDE SEQUENCE [LARGE SCALE GENOMIC DNA]</scope>
    <source>
        <strain evidence="1 2">SC16a</strain>
    </source>
</reference>
<dbReference type="Proteomes" id="UP000037136">
    <property type="component" value="Unassembled WGS sequence"/>
</dbReference>
<protein>
    <submittedName>
        <fullName evidence="1">Uncharacterized protein</fullName>
    </submittedName>
</protein>
<sequence>MLRGERRRLSVESSWIGPVRNGFAPGNERGKTVGLKNLCAHSKVLFVRRRQRTRLEVKPRRLRRRYNTHREIVIETCDTQRLN</sequence>
<evidence type="ECO:0000313" key="1">
    <source>
        <dbReference type="EMBL" id="PFH57775.1"/>
    </source>
</evidence>
<keyword evidence="2" id="KW-1185">Reference proteome</keyword>
<evidence type="ECO:0000313" key="2">
    <source>
        <dbReference type="Proteomes" id="UP000037136"/>
    </source>
</evidence>
<gene>
    <name evidence="1" type="ORF">XA68_14584</name>
</gene>
<comment type="caution">
    <text evidence="1">The sequence shown here is derived from an EMBL/GenBank/DDBJ whole genome shotgun (WGS) entry which is preliminary data.</text>
</comment>
<proteinExistence type="predicted"/>
<organism evidence="1 2">
    <name type="scientific">Ophiocordyceps unilateralis</name>
    <name type="common">Zombie-ant fungus</name>
    <name type="synonym">Torrubia unilateralis</name>
    <dbReference type="NCBI Taxonomy" id="268505"/>
    <lineage>
        <taxon>Eukaryota</taxon>
        <taxon>Fungi</taxon>
        <taxon>Dikarya</taxon>
        <taxon>Ascomycota</taxon>
        <taxon>Pezizomycotina</taxon>
        <taxon>Sordariomycetes</taxon>
        <taxon>Hypocreomycetidae</taxon>
        <taxon>Hypocreales</taxon>
        <taxon>Ophiocordycipitaceae</taxon>
        <taxon>Ophiocordyceps</taxon>
    </lineage>
</organism>
<name>A0A2A9P8E6_OPHUN</name>
<dbReference type="AlphaFoldDB" id="A0A2A9P8E6"/>